<reference evidence="1" key="1">
    <citation type="submission" date="2019-08" db="EMBL/GenBank/DDBJ databases">
        <authorList>
            <person name="Kucharzyk K."/>
            <person name="Murdoch R.W."/>
            <person name="Higgins S."/>
            <person name="Loffler F."/>
        </authorList>
    </citation>
    <scope>NUCLEOTIDE SEQUENCE</scope>
</reference>
<proteinExistence type="predicted"/>
<gene>
    <name evidence="1" type="ORF">SDC9_205265</name>
</gene>
<dbReference type="AlphaFoldDB" id="A0A645J1V5"/>
<protein>
    <submittedName>
        <fullName evidence="1">Uncharacterized protein</fullName>
    </submittedName>
</protein>
<name>A0A645J1V5_9ZZZZ</name>
<dbReference type="EMBL" id="VSSQ01129231">
    <property type="protein sequence ID" value="MPN57571.1"/>
    <property type="molecule type" value="Genomic_DNA"/>
</dbReference>
<organism evidence="1">
    <name type="scientific">bioreactor metagenome</name>
    <dbReference type="NCBI Taxonomy" id="1076179"/>
    <lineage>
        <taxon>unclassified sequences</taxon>
        <taxon>metagenomes</taxon>
        <taxon>ecological metagenomes</taxon>
    </lineage>
</organism>
<sequence length="36" mass="3924">MMTENRFVSPDMNEADRLITSGEVLNAAEEAVGGLR</sequence>
<accession>A0A645J1V5</accession>
<evidence type="ECO:0000313" key="1">
    <source>
        <dbReference type="EMBL" id="MPN57571.1"/>
    </source>
</evidence>
<comment type="caution">
    <text evidence="1">The sequence shown here is derived from an EMBL/GenBank/DDBJ whole genome shotgun (WGS) entry which is preliminary data.</text>
</comment>